<comment type="caution">
    <text evidence="1">The sequence shown here is derived from an EMBL/GenBank/DDBJ whole genome shotgun (WGS) entry which is preliminary data.</text>
</comment>
<reference evidence="2" key="1">
    <citation type="journal article" date="2019" name="Int. J. Syst. Evol. Microbiol.">
        <title>The Global Catalogue of Microorganisms (GCM) 10K type strain sequencing project: providing services to taxonomists for standard genome sequencing and annotation.</title>
        <authorList>
            <consortium name="The Broad Institute Genomics Platform"/>
            <consortium name="The Broad Institute Genome Sequencing Center for Infectious Disease"/>
            <person name="Wu L."/>
            <person name="Ma J."/>
        </authorList>
    </citation>
    <scope>NUCLEOTIDE SEQUENCE [LARGE SCALE GENOMIC DNA]</scope>
    <source>
        <strain evidence="2">CGMCC 4.7319</strain>
    </source>
</reference>
<name>A0ABQ2I6I4_9PSEU</name>
<dbReference type="EMBL" id="BMNC01000006">
    <property type="protein sequence ID" value="GGN01965.1"/>
    <property type="molecule type" value="Genomic_DNA"/>
</dbReference>
<proteinExistence type="predicted"/>
<dbReference type="Proteomes" id="UP000597656">
    <property type="component" value="Unassembled WGS sequence"/>
</dbReference>
<evidence type="ECO:0000313" key="2">
    <source>
        <dbReference type="Proteomes" id="UP000597656"/>
    </source>
</evidence>
<evidence type="ECO:0000313" key="1">
    <source>
        <dbReference type="EMBL" id="GGN01965.1"/>
    </source>
</evidence>
<gene>
    <name evidence="1" type="ORF">GCM10011609_45910</name>
</gene>
<sequence>MLYQDVTAPVGAEQVGEDDAHHVDPALAESCREFPCHLFTDHVELPFRHSVLLARKGITSRGKRYRPVRGAGAVIGPRRCSTLIVHHEATVRNWTGDDRHEIMHDVGS</sequence>
<protein>
    <submittedName>
        <fullName evidence="1">Uncharacterized protein</fullName>
    </submittedName>
</protein>
<keyword evidence="2" id="KW-1185">Reference proteome</keyword>
<organism evidence="1 2">
    <name type="scientific">Lentzea pudingi</name>
    <dbReference type="NCBI Taxonomy" id="1789439"/>
    <lineage>
        <taxon>Bacteria</taxon>
        <taxon>Bacillati</taxon>
        <taxon>Actinomycetota</taxon>
        <taxon>Actinomycetes</taxon>
        <taxon>Pseudonocardiales</taxon>
        <taxon>Pseudonocardiaceae</taxon>
        <taxon>Lentzea</taxon>
    </lineage>
</organism>
<accession>A0ABQ2I6I4</accession>